<keyword evidence="2" id="KW-1185">Reference proteome</keyword>
<gene>
    <name evidence="1" type="ORF">SAMN02745823_02544</name>
</gene>
<name>A0A1M5YHK0_9FIRM</name>
<organism evidence="1 2">
    <name type="scientific">Sporobacter termitidis DSM 10068</name>
    <dbReference type="NCBI Taxonomy" id="1123282"/>
    <lineage>
        <taxon>Bacteria</taxon>
        <taxon>Bacillati</taxon>
        <taxon>Bacillota</taxon>
        <taxon>Clostridia</taxon>
        <taxon>Eubacteriales</taxon>
        <taxon>Oscillospiraceae</taxon>
        <taxon>Sporobacter</taxon>
    </lineage>
</organism>
<accession>A0A1M5YHK0</accession>
<reference evidence="1 2" key="1">
    <citation type="submission" date="2016-11" db="EMBL/GenBank/DDBJ databases">
        <authorList>
            <person name="Jaros S."/>
            <person name="Januszkiewicz K."/>
            <person name="Wedrychowicz H."/>
        </authorList>
    </citation>
    <scope>NUCLEOTIDE SEQUENCE [LARGE SCALE GENOMIC DNA]</scope>
    <source>
        <strain evidence="1 2">DSM 10068</strain>
    </source>
</reference>
<dbReference type="Proteomes" id="UP000183995">
    <property type="component" value="Unassembled WGS sequence"/>
</dbReference>
<evidence type="ECO:0000313" key="1">
    <source>
        <dbReference type="EMBL" id="SHI11476.1"/>
    </source>
</evidence>
<evidence type="ECO:0000313" key="2">
    <source>
        <dbReference type="Proteomes" id="UP000183995"/>
    </source>
</evidence>
<proteinExistence type="predicted"/>
<dbReference type="AlphaFoldDB" id="A0A1M5YHK0"/>
<sequence>MSLTPLNDDLNIIQALADTPNDTSGLTAAQLKAKFDQAGNTIKGYINDTLLPDVSSDITDAVAAAELQSGNMPAGGTTDQFMVKNSGSDYDYGWKSFYDLINLNPLGPVQLIQSYTTAGTYTFTAPDVNGDGTPYPLWALVDGAGGSGGAVAIKATGTGIVYASGAASGVRKCVSLIATPGSTYAVVVGVGGAPVTATHAATANATPTVTSGSAGGSSSFNGISTSGGTGGQALTTVQANDDIVGPPIGGQSADSAGGYSVIWASNLPAPAYGKLPVWNLYISSNAYWKFGLNKNTQAELLNPFDPAERLLSAGGAVYMSGSSLHLQSVETLTDGNGGGAGEGQYANTITSNSTLTGHNATSPGSGGGACGNSYTVSDATYTVTAISGAGADGQVRIYARKVVP</sequence>
<dbReference type="RefSeq" id="WP_073079583.1">
    <property type="nucleotide sequence ID" value="NZ_FQXV01000008.1"/>
</dbReference>
<protein>
    <submittedName>
        <fullName evidence="1">Uncharacterized protein</fullName>
    </submittedName>
</protein>
<dbReference type="STRING" id="1123282.SAMN02745823_02544"/>
<dbReference type="OrthoDB" id="1864268at2"/>
<dbReference type="EMBL" id="FQXV01000008">
    <property type="protein sequence ID" value="SHI11476.1"/>
    <property type="molecule type" value="Genomic_DNA"/>
</dbReference>